<geneLocation type="plasmid" evidence="1">
    <name>pHUSEC41-2</name>
</geneLocation>
<reference evidence="1" key="2">
    <citation type="journal article" date="2012" name="J. Bacteriol.">
        <title>Complete Sequences of Plasmids from the Hemolytic-Uremic Syndrome-Associated Escherichia coli Strain HUSEC41.</title>
        <authorList>
            <person name="Kunne C."/>
            <person name="Billion A."/>
            <person name="Mshana S.E."/>
            <person name="Schmiedel J."/>
            <person name="Domann E."/>
            <person name="Hossain H."/>
            <person name="Hain T."/>
            <person name="Imirzalioglu C."/>
            <person name="Chakraborty T."/>
        </authorList>
    </citation>
    <scope>NUCLEOTIDE SEQUENCE</scope>
    <source>
        <strain evidence="1">HUSEC41</strain>
    </source>
</reference>
<gene>
    <name evidence="1" type="ORF">HUS41_pII0085</name>
</gene>
<reference evidence="1" key="1">
    <citation type="submission" date="2011-10" db="EMBL/GenBank/DDBJ databases">
        <authorList>
            <person name="Kuenne C."/>
        </authorList>
    </citation>
    <scope>NUCLEOTIDE SEQUENCE</scope>
    <source>
        <strain evidence="1">HUSEC41</strain>
        <plasmid evidence="1">pHUSEC41-2</plasmid>
    </source>
</reference>
<protein>
    <submittedName>
        <fullName evidence="1">Uncharacterized protein</fullName>
    </submittedName>
</protein>
<sequence length="75" mass="8273">MHIPGRVSLSQCAGAISCIIFPLQYSLTRGVGYGFVKIILRLLTKEILSGDDSVISIVSSRGKYANQYPFFCRES</sequence>
<dbReference type="EMBL" id="HE603111">
    <property type="protein sequence ID" value="CCE21235.1"/>
    <property type="molecule type" value="Genomic_DNA"/>
</dbReference>
<name>A0A9P1K247_ECOLX</name>
<dbReference type="AlphaFoldDB" id="A0A9P1K247"/>
<proteinExistence type="predicted"/>
<keyword evidence="1" id="KW-0614">Plasmid</keyword>
<dbReference type="PROSITE" id="PS51257">
    <property type="entry name" value="PROKAR_LIPOPROTEIN"/>
    <property type="match status" value="1"/>
</dbReference>
<accession>A0A9P1K247</accession>
<evidence type="ECO:0000313" key="1">
    <source>
        <dbReference type="EMBL" id="CCE21235.1"/>
    </source>
</evidence>
<organism evidence="1">
    <name type="scientific">Escherichia coli</name>
    <dbReference type="NCBI Taxonomy" id="562"/>
    <lineage>
        <taxon>Bacteria</taxon>
        <taxon>Pseudomonadati</taxon>
        <taxon>Pseudomonadota</taxon>
        <taxon>Gammaproteobacteria</taxon>
        <taxon>Enterobacterales</taxon>
        <taxon>Enterobacteriaceae</taxon>
        <taxon>Escherichia</taxon>
    </lineage>
</organism>